<dbReference type="PANTHER" id="PTHR34501:SF9">
    <property type="entry name" value="MAJOR OUTER MEMBRANE PROTEIN P.IA"/>
    <property type="match status" value="1"/>
</dbReference>
<dbReference type="OrthoDB" id="6975458at2"/>
<dbReference type="GO" id="GO:0009279">
    <property type="term" value="C:cell outer membrane"/>
    <property type="evidence" value="ECO:0007669"/>
    <property type="project" value="UniProtKB-SubCell"/>
</dbReference>
<dbReference type="GO" id="GO:0046930">
    <property type="term" value="C:pore complex"/>
    <property type="evidence" value="ECO:0007669"/>
    <property type="project" value="UniProtKB-KW"/>
</dbReference>
<dbReference type="Pfam" id="PF13609">
    <property type="entry name" value="Porin_4"/>
    <property type="match status" value="1"/>
</dbReference>
<dbReference type="SUPFAM" id="SSF56935">
    <property type="entry name" value="Porins"/>
    <property type="match status" value="1"/>
</dbReference>
<reference evidence="13 14" key="1">
    <citation type="submission" date="2018-06" db="EMBL/GenBank/DDBJ databases">
        <title>Genomic Encyclopedia of Type Strains, Phase IV (KMG-V): Genome sequencing to study the core and pangenomes of soil and plant-associated prokaryotes.</title>
        <authorList>
            <person name="Whitman W."/>
        </authorList>
    </citation>
    <scope>NUCLEOTIDE SEQUENCE [LARGE SCALE GENOMIC DNA]</scope>
    <source>
        <strain evidence="13 14">SRCL-318</strain>
    </source>
</reference>
<dbReference type="PANTHER" id="PTHR34501">
    <property type="entry name" value="PROTEIN YDDL-RELATED"/>
    <property type="match status" value="1"/>
</dbReference>
<accession>A0A2V4TLB5</accession>
<dbReference type="CDD" id="cd00342">
    <property type="entry name" value="gram_neg_porins"/>
    <property type="match status" value="1"/>
</dbReference>
<evidence type="ECO:0000259" key="12">
    <source>
        <dbReference type="Pfam" id="PF13609"/>
    </source>
</evidence>
<dbReference type="EMBL" id="QJSQ01000030">
    <property type="protein sequence ID" value="PYE16165.1"/>
    <property type="molecule type" value="Genomic_DNA"/>
</dbReference>
<feature type="signal peptide" evidence="11">
    <location>
        <begin position="1"/>
        <end position="20"/>
    </location>
</feature>
<evidence type="ECO:0000256" key="7">
    <source>
        <dbReference type="ARBA" id="ARBA00023065"/>
    </source>
</evidence>
<sequence length="352" mass="37140">MNKGPLAAILLSSVFNLAHAQSSVSLYGIVGGGVRWVNGTKGGSTVEYSNIIAPNRFGLTGSEDIGAGVKVIFRLENGFNSSNGTLATNNVLWSRQAYVGLDGIYGRLTMGRQFSSFEDLGISLDPSQIGGADPAITPGGLLGVNFFTLDSRFNNSVKYTNGFAGAKLSASYSFGGVAGNQRAGSNYSAAASYDTGPLRGGIAYQRTYNADASQIAQNYYAGGVWQIGPVRAYLSYLVLTVSGSTKAPSQRRDDVPQGGVVWQITPTFALTAAYYDDIASNLGNVKGASGHKQTAYVIGEYFLSKRTEIYAEADRNHFSGAYRKDPTNIAVLNRSPGSSGITGISVGLQTKF</sequence>
<keyword evidence="5" id="KW-0812">Transmembrane</keyword>
<dbReference type="RefSeq" id="WP_110857060.1">
    <property type="nucleotide sequence ID" value="NZ_QJSQ01000030.1"/>
</dbReference>
<keyword evidence="8" id="KW-0626">Porin</keyword>
<evidence type="ECO:0000256" key="4">
    <source>
        <dbReference type="ARBA" id="ARBA00022452"/>
    </source>
</evidence>
<gene>
    <name evidence="13" type="ORF">C7410_13012</name>
</gene>
<evidence type="ECO:0000313" key="13">
    <source>
        <dbReference type="EMBL" id="PYE16165.1"/>
    </source>
</evidence>
<comment type="subcellular location">
    <subcellularLocation>
        <location evidence="1">Cell outer membrane</location>
        <topology evidence="1">Multi-pass membrane protein</topology>
    </subcellularLocation>
</comment>
<dbReference type="Proteomes" id="UP000247772">
    <property type="component" value="Unassembled WGS sequence"/>
</dbReference>
<keyword evidence="4" id="KW-1134">Transmembrane beta strand</keyword>
<evidence type="ECO:0000256" key="5">
    <source>
        <dbReference type="ARBA" id="ARBA00022692"/>
    </source>
</evidence>
<evidence type="ECO:0000256" key="2">
    <source>
        <dbReference type="ARBA" id="ARBA00011233"/>
    </source>
</evidence>
<evidence type="ECO:0000256" key="10">
    <source>
        <dbReference type="ARBA" id="ARBA00023237"/>
    </source>
</evidence>
<organism evidence="13 14">
    <name type="scientific">Paraburkholderia silvatlantica</name>
    <dbReference type="NCBI Taxonomy" id="321895"/>
    <lineage>
        <taxon>Bacteria</taxon>
        <taxon>Pseudomonadati</taxon>
        <taxon>Pseudomonadota</taxon>
        <taxon>Betaproteobacteria</taxon>
        <taxon>Burkholderiales</taxon>
        <taxon>Burkholderiaceae</taxon>
        <taxon>Paraburkholderia</taxon>
    </lineage>
</organism>
<evidence type="ECO:0000256" key="1">
    <source>
        <dbReference type="ARBA" id="ARBA00004571"/>
    </source>
</evidence>
<evidence type="ECO:0000256" key="6">
    <source>
        <dbReference type="ARBA" id="ARBA00022729"/>
    </source>
</evidence>
<dbReference type="InterPro" id="IPR033900">
    <property type="entry name" value="Gram_neg_porin_domain"/>
</dbReference>
<dbReference type="GO" id="GO:0006811">
    <property type="term" value="P:monoatomic ion transport"/>
    <property type="evidence" value="ECO:0007669"/>
    <property type="project" value="UniProtKB-KW"/>
</dbReference>
<dbReference type="AlphaFoldDB" id="A0A2V4TLB5"/>
<dbReference type="Gene3D" id="2.40.160.10">
    <property type="entry name" value="Porin"/>
    <property type="match status" value="1"/>
</dbReference>
<proteinExistence type="predicted"/>
<keyword evidence="10" id="KW-0998">Cell outer membrane</keyword>
<protein>
    <submittedName>
        <fullName evidence="13">Putative porin</fullName>
    </submittedName>
</protein>
<feature type="chain" id="PRO_5015993046" evidence="11">
    <location>
        <begin position="21"/>
        <end position="352"/>
    </location>
</feature>
<dbReference type="GO" id="GO:0015288">
    <property type="term" value="F:porin activity"/>
    <property type="evidence" value="ECO:0007669"/>
    <property type="project" value="UniProtKB-KW"/>
</dbReference>
<dbReference type="InterPro" id="IPR050298">
    <property type="entry name" value="Gram-neg_bact_OMP"/>
</dbReference>
<evidence type="ECO:0000256" key="11">
    <source>
        <dbReference type="SAM" id="SignalP"/>
    </source>
</evidence>
<keyword evidence="9" id="KW-0472">Membrane</keyword>
<keyword evidence="3" id="KW-0813">Transport</keyword>
<dbReference type="InterPro" id="IPR023614">
    <property type="entry name" value="Porin_dom_sf"/>
</dbReference>
<keyword evidence="6 11" id="KW-0732">Signal</keyword>
<evidence type="ECO:0000256" key="9">
    <source>
        <dbReference type="ARBA" id="ARBA00023136"/>
    </source>
</evidence>
<comment type="caution">
    <text evidence="13">The sequence shown here is derived from an EMBL/GenBank/DDBJ whole genome shotgun (WGS) entry which is preliminary data.</text>
</comment>
<name>A0A2V4TLB5_9BURK</name>
<evidence type="ECO:0000256" key="3">
    <source>
        <dbReference type="ARBA" id="ARBA00022448"/>
    </source>
</evidence>
<keyword evidence="7" id="KW-0406">Ion transport</keyword>
<feature type="domain" description="Porin" evidence="12">
    <location>
        <begin position="16"/>
        <end position="320"/>
    </location>
</feature>
<comment type="subunit">
    <text evidence="2">Homotrimer.</text>
</comment>
<evidence type="ECO:0000313" key="14">
    <source>
        <dbReference type="Proteomes" id="UP000247772"/>
    </source>
</evidence>
<evidence type="ECO:0000256" key="8">
    <source>
        <dbReference type="ARBA" id="ARBA00023114"/>
    </source>
</evidence>